<organism evidence="1">
    <name type="scientific">Pseudomonas aeruginosa</name>
    <dbReference type="NCBI Taxonomy" id="287"/>
    <lineage>
        <taxon>Bacteria</taxon>
        <taxon>Pseudomonadati</taxon>
        <taxon>Pseudomonadota</taxon>
        <taxon>Gammaproteobacteria</taxon>
        <taxon>Pseudomonadales</taxon>
        <taxon>Pseudomonadaceae</taxon>
        <taxon>Pseudomonas</taxon>
    </lineage>
</organism>
<name>A0A6C0L6K5_PSEAI</name>
<keyword evidence="1" id="KW-0614">Plasmid</keyword>
<accession>A0A6C0L6K5</accession>
<evidence type="ECO:0000313" key="1">
    <source>
        <dbReference type="EMBL" id="QHU24544.1"/>
    </source>
</evidence>
<protein>
    <submittedName>
        <fullName evidence="1">Uncharacterized protein</fullName>
    </submittedName>
</protein>
<reference evidence="1" key="1">
    <citation type="submission" date="2019-10" db="EMBL/GenBank/DDBJ databases">
        <title>Extensively Drug-Resistant Pseudomonas aeruginosa ST664 clone carrying KPC-2-encoding megaplasmid in a burn clinic.</title>
        <authorList>
            <person name="Li Z."/>
            <person name="Cai Z."/>
            <person name="Cai Z."/>
            <person name="Zhang Y."/>
            <person name="Fu T."/>
            <person name="Jin Y."/>
            <person name="Cheng Z."/>
            <person name="Jin S."/>
            <person name="Wu W."/>
            <person name="Yang L."/>
            <person name="Bai F."/>
        </authorList>
    </citation>
    <scope>NUCLEOTIDE SEQUENCE</scope>
    <source>
        <strain evidence="1">NK546</strain>
        <plasmid evidence="1">pNK546b</plasmid>
    </source>
</reference>
<geneLocation type="plasmid" evidence="1">
    <name>pNK546b</name>
</geneLocation>
<dbReference type="AlphaFoldDB" id="A0A6C0L6K5"/>
<proteinExistence type="predicted"/>
<sequence>MNDRSAYLARARSFNSHLVMRLHEGIKHSSLFAQQLRACREMWMRNARAAYWAQNPTKGHH</sequence>
<dbReference type="EMBL" id="MN583270">
    <property type="protein sequence ID" value="QHU24544.1"/>
    <property type="molecule type" value="Genomic_DNA"/>
</dbReference>